<keyword evidence="8" id="KW-0547">Nucleotide-binding</keyword>
<dbReference type="GO" id="GO:0010828">
    <property type="term" value="P:positive regulation of D-glucose transmembrane transport"/>
    <property type="evidence" value="ECO:0007669"/>
    <property type="project" value="EnsemblFungi"/>
</dbReference>
<dbReference type="PROSITE" id="PS00183">
    <property type="entry name" value="UBC_1"/>
    <property type="match status" value="1"/>
</dbReference>
<keyword evidence="2 8" id="KW-0833">Ubl conjugation pathway</keyword>
<dbReference type="PANTHER" id="PTHR24067">
    <property type="entry name" value="UBIQUITIN-CONJUGATING ENZYME E2"/>
    <property type="match status" value="1"/>
</dbReference>
<dbReference type="OrthoDB" id="19692at2759"/>
<evidence type="ECO:0000256" key="2">
    <source>
        <dbReference type="ARBA" id="ARBA00022786"/>
    </source>
</evidence>
<dbReference type="Pfam" id="PF00179">
    <property type="entry name" value="UQ_con"/>
    <property type="match status" value="1"/>
</dbReference>
<dbReference type="GO" id="GO:0019005">
    <property type="term" value="C:SCF ubiquitin ligase complex"/>
    <property type="evidence" value="ECO:0007669"/>
    <property type="project" value="EnsemblFungi"/>
</dbReference>
<evidence type="ECO:0000256" key="1">
    <source>
        <dbReference type="ARBA" id="ARBA00022679"/>
    </source>
</evidence>
<dbReference type="HOGENOM" id="CLU_030988_1_1_1"/>
<protein>
    <recommendedName>
        <fullName evidence="3">Ubiquitin-conjugating enzyme E2 2</fullName>
    </recommendedName>
    <alternativeName>
        <fullName evidence="5">E2 ubiquitin-conjugating enzyme 2</fullName>
    </alternativeName>
    <alternativeName>
        <fullName evidence="6">Ubiquitin carrier protein UBC2</fullName>
    </alternativeName>
    <alternativeName>
        <fullName evidence="4">Ubiquitin-protein ligase UBC2</fullName>
    </alternativeName>
</protein>
<reference evidence="11 12" key="1">
    <citation type="journal article" date="2014" name="BMC Genomics">
        <title>Adaptive genomic structural variation in the grape powdery mildew pathogen, Erysiphe necator.</title>
        <authorList>
            <person name="Jones L."/>
            <person name="Riaz S."/>
            <person name="Morales-Cruz A."/>
            <person name="Amrine K.C."/>
            <person name="McGuire B."/>
            <person name="Gubler W.D."/>
            <person name="Walker M.A."/>
            <person name="Cantu D."/>
        </authorList>
    </citation>
    <scope>NUCLEOTIDE SEQUENCE [LARGE SCALE GENOMIC DNA]</scope>
    <source>
        <strain evidence="12">c</strain>
    </source>
</reference>
<dbReference type="PROSITE" id="PS50127">
    <property type="entry name" value="UBC_2"/>
    <property type="match status" value="1"/>
</dbReference>
<feature type="domain" description="UBC core" evidence="10">
    <location>
        <begin position="4"/>
        <end position="162"/>
    </location>
</feature>
<comment type="caution">
    <text evidence="11">The sequence shown here is derived from an EMBL/GenBank/DDBJ whole genome shotgun (WGS) entry which is preliminary data.</text>
</comment>
<keyword evidence="8" id="KW-0067">ATP-binding</keyword>
<dbReference type="Proteomes" id="UP000030854">
    <property type="component" value="Unassembled WGS sequence"/>
</dbReference>
<dbReference type="InterPro" id="IPR016135">
    <property type="entry name" value="UBQ-conjugating_enzyme/RWD"/>
</dbReference>
<dbReference type="GO" id="GO:0000209">
    <property type="term" value="P:protein polyubiquitination"/>
    <property type="evidence" value="ECO:0007669"/>
    <property type="project" value="EnsemblFungi"/>
</dbReference>
<dbReference type="SUPFAM" id="SSF54495">
    <property type="entry name" value="UBC-like"/>
    <property type="match status" value="1"/>
</dbReference>
<dbReference type="GO" id="GO:0005524">
    <property type="term" value="F:ATP binding"/>
    <property type="evidence" value="ECO:0007669"/>
    <property type="project" value="UniProtKB-UniRule"/>
</dbReference>
<feature type="compositionally biased region" description="Basic and acidic residues" evidence="9">
    <location>
        <begin position="220"/>
        <end position="231"/>
    </location>
</feature>
<dbReference type="EMBL" id="JNVN01000073">
    <property type="protein sequence ID" value="KHJ36320.1"/>
    <property type="molecule type" value="Genomic_DNA"/>
</dbReference>
<keyword evidence="12" id="KW-1185">Reference proteome</keyword>
<dbReference type="GO" id="GO:0061630">
    <property type="term" value="F:ubiquitin protein ligase activity"/>
    <property type="evidence" value="ECO:0007669"/>
    <property type="project" value="EnsemblFungi"/>
</dbReference>
<comment type="similarity">
    <text evidence="8">Belongs to the ubiquitin-conjugating enzyme family.</text>
</comment>
<dbReference type="GO" id="GO:0030466">
    <property type="term" value="P:silent mating-type cassette heterochromatin formation"/>
    <property type="evidence" value="ECO:0007669"/>
    <property type="project" value="EnsemblFungi"/>
</dbReference>
<feature type="compositionally biased region" description="Acidic residues" evidence="9">
    <location>
        <begin position="183"/>
        <end position="219"/>
    </location>
</feature>
<organism evidence="11 12">
    <name type="scientific">Uncinula necator</name>
    <name type="common">Grape powdery mildew</name>
    <dbReference type="NCBI Taxonomy" id="52586"/>
    <lineage>
        <taxon>Eukaryota</taxon>
        <taxon>Fungi</taxon>
        <taxon>Dikarya</taxon>
        <taxon>Ascomycota</taxon>
        <taxon>Pezizomycotina</taxon>
        <taxon>Leotiomycetes</taxon>
        <taxon>Erysiphales</taxon>
        <taxon>Erysiphaceae</taxon>
        <taxon>Erysiphe</taxon>
    </lineage>
</organism>
<accession>A0A0B1PGF5</accession>
<evidence type="ECO:0000313" key="11">
    <source>
        <dbReference type="EMBL" id="KHJ36320.1"/>
    </source>
</evidence>
<dbReference type="SMART" id="SM00212">
    <property type="entry name" value="UBCc"/>
    <property type="match status" value="1"/>
</dbReference>
<evidence type="ECO:0000256" key="5">
    <source>
        <dbReference type="ARBA" id="ARBA00042179"/>
    </source>
</evidence>
<feature type="active site" description="Glycyl thioester intermediate" evidence="7">
    <location>
        <position position="87"/>
    </location>
</feature>
<proteinExistence type="inferred from homology"/>
<dbReference type="InterPro" id="IPR023313">
    <property type="entry name" value="UBQ-conjugating_AS"/>
</dbReference>
<dbReference type="GO" id="GO:0000086">
    <property type="term" value="P:G2/M transition of mitotic cell cycle"/>
    <property type="evidence" value="ECO:0007669"/>
    <property type="project" value="EnsemblFungi"/>
</dbReference>
<feature type="region of interest" description="Disordered" evidence="9">
    <location>
        <begin position="175"/>
        <end position="231"/>
    </location>
</feature>
<evidence type="ECO:0000313" key="12">
    <source>
        <dbReference type="Proteomes" id="UP000030854"/>
    </source>
</evidence>
<dbReference type="InterPro" id="IPR050113">
    <property type="entry name" value="Ub_conjugating_enzyme"/>
</dbReference>
<keyword evidence="1" id="KW-0808">Transferase</keyword>
<sequence length="231" mass="26501">MAAAARQRLLNEYKGFAKEKWVKIELNEDNIFKWLIALIVVNPESAFDGAYFKAEMGFTDKYPYAPPTFKFLQPIYHPNIYPDGRVCISILHAAGDDEQSGELACERWSSIQSVESVLRSILLLLDDPEITSPANVDASVMYRDNLEAYKQRALETVRISMRDIPEGFVMPKTLIEAPPPQINDDDDFWNESDDQDEFGTSESSDDDNYDFEQDEDDDLTELKSTRKMDKF</sequence>
<evidence type="ECO:0000256" key="3">
    <source>
        <dbReference type="ARBA" id="ARBA00039884"/>
    </source>
</evidence>
<dbReference type="GO" id="GO:0051865">
    <property type="term" value="P:protein autoubiquitination"/>
    <property type="evidence" value="ECO:0007669"/>
    <property type="project" value="EnsemblFungi"/>
</dbReference>
<name>A0A0B1PGF5_UNCNE</name>
<dbReference type="GO" id="GO:0005737">
    <property type="term" value="C:cytoplasm"/>
    <property type="evidence" value="ECO:0007669"/>
    <property type="project" value="EnsemblFungi"/>
</dbReference>
<evidence type="ECO:0000256" key="6">
    <source>
        <dbReference type="ARBA" id="ARBA00042190"/>
    </source>
</evidence>
<gene>
    <name evidence="11" type="ORF">EV44_g5955</name>
</gene>
<evidence type="ECO:0000256" key="8">
    <source>
        <dbReference type="RuleBase" id="RU362109"/>
    </source>
</evidence>
<dbReference type="InterPro" id="IPR000608">
    <property type="entry name" value="UBC"/>
</dbReference>
<dbReference type="GO" id="GO:0031146">
    <property type="term" value="P:SCF-dependent proteasomal ubiquitin-dependent protein catabolic process"/>
    <property type="evidence" value="ECO:0007669"/>
    <property type="project" value="EnsemblFungi"/>
</dbReference>
<evidence type="ECO:0000256" key="9">
    <source>
        <dbReference type="SAM" id="MobiDB-lite"/>
    </source>
</evidence>
<evidence type="ECO:0000256" key="4">
    <source>
        <dbReference type="ARBA" id="ARBA00041569"/>
    </source>
</evidence>
<dbReference type="Gene3D" id="3.10.110.10">
    <property type="entry name" value="Ubiquitin Conjugating Enzyme"/>
    <property type="match status" value="1"/>
</dbReference>
<dbReference type="OMA" id="FQAHIKF"/>
<evidence type="ECO:0000256" key="7">
    <source>
        <dbReference type="PROSITE-ProRule" id="PRU10133"/>
    </source>
</evidence>
<dbReference type="GO" id="GO:0000082">
    <property type="term" value="P:G1/S transition of mitotic cell cycle"/>
    <property type="evidence" value="ECO:0007669"/>
    <property type="project" value="EnsemblFungi"/>
</dbReference>
<dbReference type="AlphaFoldDB" id="A0A0B1PGF5"/>
<evidence type="ECO:0000259" key="10">
    <source>
        <dbReference type="PROSITE" id="PS50127"/>
    </source>
</evidence>
<dbReference type="GO" id="GO:0005634">
    <property type="term" value="C:nucleus"/>
    <property type="evidence" value="ECO:0007669"/>
    <property type="project" value="EnsemblFungi"/>
</dbReference>
<dbReference type="STRING" id="52586.A0A0B1PGF5"/>